<dbReference type="InterPro" id="IPR019019">
    <property type="entry name" value="H-type_lectin_domain"/>
</dbReference>
<accession>A0A521EUQ8</accession>
<gene>
    <name evidence="2" type="ORF">SAMN06265173_12015</name>
</gene>
<dbReference type="AlphaFoldDB" id="A0A521EUQ8"/>
<protein>
    <submittedName>
        <fullName evidence="2">H-type lectin domain-containing protein</fullName>
    </submittedName>
</protein>
<dbReference type="GO" id="GO:0098636">
    <property type="term" value="C:protein complex involved in cell adhesion"/>
    <property type="evidence" value="ECO:0007669"/>
    <property type="project" value="TreeGrafter"/>
</dbReference>
<dbReference type="GO" id="GO:0030247">
    <property type="term" value="F:polysaccharide binding"/>
    <property type="evidence" value="ECO:0007669"/>
    <property type="project" value="TreeGrafter"/>
</dbReference>
<dbReference type="RefSeq" id="WP_142494068.1">
    <property type="nucleotide sequence ID" value="NZ_FXTO01000020.1"/>
</dbReference>
<keyword evidence="2" id="KW-0430">Lectin</keyword>
<evidence type="ECO:0000259" key="1">
    <source>
        <dbReference type="Pfam" id="PF09458"/>
    </source>
</evidence>
<dbReference type="Gene3D" id="2.60.40.2080">
    <property type="match status" value="1"/>
</dbReference>
<organism evidence="2 3">
    <name type="scientific">Thalassovita litoralis</name>
    <dbReference type="NCBI Taxonomy" id="1010611"/>
    <lineage>
        <taxon>Bacteria</taxon>
        <taxon>Pseudomonadati</taxon>
        <taxon>Pseudomonadota</taxon>
        <taxon>Alphaproteobacteria</taxon>
        <taxon>Rhodobacterales</taxon>
        <taxon>Roseobacteraceae</taxon>
        <taxon>Thalassovita</taxon>
    </lineage>
</organism>
<dbReference type="GO" id="GO:0045335">
    <property type="term" value="C:phagocytic vesicle"/>
    <property type="evidence" value="ECO:0007669"/>
    <property type="project" value="TreeGrafter"/>
</dbReference>
<feature type="domain" description="H-type lectin" evidence="1">
    <location>
        <begin position="39"/>
        <end position="104"/>
    </location>
</feature>
<keyword evidence="3" id="KW-1185">Reference proteome</keyword>
<evidence type="ECO:0000313" key="3">
    <source>
        <dbReference type="Proteomes" id="UP000316030"/>
    </source>
</evidence>
<dbReference type="PANTHER" id="PTHR46938">
    <property type="entry name" value="DISCOIDIN-1 SUBUNIT A-RELATED-RELATED"/>
    <property type="match status" value="1"/>
</dbReference>
<name>A0A521EUQ8_9RHOB</name>
<dbReference type="GO" id="GO:0098609">
    <property type="term" value="P:cell-cell adhesion"/>
    <property type="evidence" value="ECO:0007669"/>
    <property type="project" value="TreeGrafter"/>
</dbReference>
<dbReference type="Pfam" id="PF09458">
    <property type="entry name" value="H_lectin"/>
    <property type="match status" value="1"/>
</dbReference>
<dbReference type="GO" id="GO:0046871">
    <property type="term" value="F:N-acetylgalactosamine binding"/>
    <property type="evidence" value="ECO:0007669"/>
    <property type="project" value="TreeGrafter"/>
</dbReference>
<proteinExistence type="predicted"/>
<reference evidence="2 3" key="1">
    <citation type="submission" date="2017-05" db="EMBL/GenBank/DDBJ databases">
        <authorList>
            <person name="Varghese N."/>
            <person name="Submissions S."/>
        </authorList>
    </citation>
    <scope>NUCLEOTIDE SEQUENCE [LARGE SCALE GENOMIC DNA]</scope>
    <source>
        <strain evidence="2 3">DSM 29506</strain>
    </source>
</reference>
<dbReference type="GO" id="GO:0070492">
    <property type="term" value="F:oligosaccharide binding"/>
    <property type="evidence" value="ECO:0007669"/>
    <property type="project" value="TreeGrafter"/>
</dbReference>
<evidence type="ECO:0000313" key="2">
    <source>
        <dbReference type="EMBL" id="SMO87663.1"/>
    </source>
</evidence>
<dbReference type="Proteomes" id="UP000316030">
    <property type="component" value="Unassembled WGS sequence"/>
</dbReference>
<dbReference type="InterPro" id="IPR052487">
    <property type="entry name" value="Galactose-binding_lectin"/>
</dbReference>
<dbReference type="GO" id="GO:0009986">
    <property type="term" value="C:cell surface"/>
    <property type="evidence" value="ECO:0007669"/>
    <property type="project" value="TreeGrafter"/>
</dbReference>
<dbReference type="SUPFAM" id="SSF141086">
    <property type="entry name" value="Agglutinin HPA-like"/>
    <property type="match status" value="1"/>
</dbReference>
<dbReference type="EMBL" id="FXTO01000020">
    <property type="protein sequence ID" value="SMO87663.1"/>
    <property type="molecule type" value="Genomic_DNA"/>
</dbReference>
<dbReference type="InterPro" id="IPR037221">
    <property type="entry name" value="H-type_lectin_dom_sf"/>
</dbReference>
<dbReference type="OrthoDB" id="7658568at2"/>
<sequence length="115" mass="12838">MKPLNSSLVAVAQGNTDLFEDYSTGGPMWTEQGSRERRTKVQFDTPFAAPPAVHCGISLWDVDYATNVRCDLTVDKITRKGFEIVFRTWGNTRVARARASWLAIGAAPDDDMWDV</sequence>